<feature type="compositionally biased region" description="Low complexity" evidence="1">
    <location>
        <begin position="1255"/>
        <end position="1271"/>
    </location>
</feature>
<feature type="region of interest" description="Disordered" evidence="1">
    <location>
        <begin position="299"/>
        <end position="318"/>
    </location>
</feature>
<feature type="compositionally biased region" description="Low complexity" evidence="1">
    <location>
        <begin position="199"/>
        <end position="218"/>
    </location>
</feature>
<proteinExistence type="predicted"/>
<feature type="region of interest" description="Disordered" evidence="1">
    <location>
        <begin position="1217"/>
        <end position="1242"/>
    </location>
</feature>
<feature type="region of interest" description="Disordered" evidence="1">
    <location>
        <begin position="1"/>
        <end position="29"/>
    </location>
</feature>
<feature type="region of interest" description="Disordered" evidence="1">
    <location>
        <begin position="470"/>
        <end position="682"/>
    </location>
</feature>
<feature type="compositionally biased region" description="Basic and acidic residues" evidence="1">
    <location>
        <begin position="783"/>
        <end position="795"/>
    </location>
</feature>
<feature type="region of interest" description="Disordered" evidence="1">
    <location>
        <begin position="690"/>
        <end position="709"/>
    </location>
</feature>
<feature type="compositionally biased region" description="Basic and acidic residues" evidence="1">
    <location>
        <begin position="1552"/>
        <end position="1571"/>
    </location>
</feature>
<feature type="region of interest" description="Disordered" evidence="1">
    <location>
        <begin position="54"/>
        <end position="74"/>
    </location>
</feature>
<feature type="compositionally biased region" description="Basic and acidic residues" evidence="1">
    <location>
        <begin position="849"/>
        <end position="871"/>
    </location>
</feature>
<feature type="compositionally biased region" description="Basic and acidic residues" evidence="1">
    <location>
        <begin position="478"/>
        <end position="508"/>
    </location>
</feature>
<feature type="compositionally biased region" description="Basic and acidic residues" evidence="1">
    <location>
        <begin position="576"/>
        <end position="586"/>
    </location>
</feature>
<accession>A0A2A9MF47</accession>
<dbReference type="OrthoDB" id="332389at2759"/>
<gene>
    <name evidence="2" type="ORF">BESB_047110</name>
</gene>
<evidence type="ECO:0000313" key="2">
    <source>
        <dbReference type="EMBL" id="PFH36519.1"/>
    </source>
</evidence>
<feature type="region of interest" description="Disordered" evidence="1">
    <location>
        <begin position="182"/>
        <end position="282"/>
    </location>
</feature>
<feature type="compositionally biased region" description="Basic and acidic residues" evidence="1">
    <location>
        <begin position="968"/>
        <end position="980"/>
    </location>
</feature>
<keyword evidence="3" id="KW-1185">Reference proteome</keyword>
<feature type="compositionally biased region" description="Basic and acidic residues" evidence="1">
    <location>
        <begin position="1619"/>
        <end position="1639"/>
    </location>
</feature>
<feature type="region of interest" description="Disordered" evidence="1">
    <location>
        <begin position="1497"/>
        <end position="1691"/>
    </location>
</feature>
<evidence type="ECO:0000313" key="3">
    <source>
        <dbReference type="Proteomes" id="UP000224006"/>
    </source>
</evidence>
<dbReference type="GeneID" id="40309641"/>
<dbReference type="KEGG" id="bbes:BESB_047110"/>
<feature type="compositionally biased region" description="Low complexity" evidence="1">
    <location>
        <begin position="272"/>
        <end position="282"/>
    </location>
</feature>
<feature type="compositionally biased region" description="Low complexity" evidence="1">
    <location>
        <begin position="1372"/>
        <end position="1381"/>
    </location>
</feature>
<dbReference type="RefSeq" id="XP_029220528.1">
    <property type="nucleotide sequence ID" value="XM_029363162.1"/>
</dbReference>
<feature type="region of interest" description="Disordered" evidence="1">
    <location>
        <begin position="715"/>
        <end position="1203"/>
    </location>
</feature>
<dbReference type="Proteomes" id="UP000224006">
    <property type="component" value="Chromosome III"/>
</dbReference>
<feature type="compositionally biased region" description="Basic and acidic residues" evidence="1">
    <location>
        <begin position="896"/>
        <end position="909"/>
    </location>
</feature>
<name>A0A2A9MF47_BESBE</name>
<feature type="region of interest" description="Disordered" evidence="1">
    <location>
        <begin position="1372"/>
        <end position="1409"/>
    </location>
</feature>
<comment type="caution">
    <text evidence="2">The sequence shown here is derived from an EMBL/GenBank/DDBJ whole genome shotgun (WGS) entry which is preliminary data.</text>
</comment>
<protein>
    <recommendedName>
        <fullName evidence="4">Cupin domain-containing protein</fullName>
    </recommendedName>
</protein>
<feature type="compositionally biased region" description="Polar residues" evidence="1">
    <location>
        <begin position="19"/>
        <end position="28"/>
    </location>
</feature>
<dbReference type="SUPFAM" id="SSF51182">
    <property type="entry name" value="RmlC-like cupins"/>
    <property type="match status" value="1"/>
</dbReference>
<feature type="compositionally biased region" description="Low complexity" evidence="1">
    <location>
        <begin position="914"/>
        <end position="926"/>
    </location>
</feature>
<dbReference type="EMBL" id="NWUJ01000003">
    <property type="protein sequence ID" value="PFH36519.1"/>
    <property type="molecule type" value="Genomic_DNA"/>
</dbReference>
<sequence length="1809" mass="191026">MAALHSALDVSRFGPPPSSSRQSQTGLQSACPRSPYFCPLGLTPQRIPGMDASREVAAHNSSALRAPPSHQRSVQASTLTSFSVSLSSAAANPLPSELSTAAGSLSAEAARPFGPGERASDPLSRFLARNASFCVWRSPCPPAGVSASSMPPGGASGDVRAPSLTSVLPIILASPLRRKKALRKTDAARQSFNDEAPESPLRSTAARARTASVPAAEASARRRAASAEPRIPSAGEAGPAASPGPRGLRDQGSPLASSRAAAHPAEQESRAHAAPQPASPAAPSLLFVSPSLFAGDATRAGDGKAGGSGADGEGHFSFFSSPSRAAGAVFSRELKPPVQQPAHGASPFSLLAPCPPSASPFASSLEAAPSAVAPPAFSAAATPMFLSPSPRSPFLRASAVAAADAGGGMQASGARRKSDFIEMAPNRWTWGVRLGERAWEAYRQQMALTSHFAVTSDEIARSLLQGQYPNKSALSRPEGARRKTYEGLHDEAPRLGEAEPRGRARSSEGRAGGSETRADARRGSSSEAEDLALARKLQELSSDDESLLSVDSRAGNFRSATPRLLLPAASQQRRARSVEEGGDEKATLFLDADLTSSEEEGERPSSQKPAIAEEDGRETAPAWRGGERRVADASQTHHARPDSSSANRAQDAGEAPTERAVRRHDVHLTMAPQLGAPVQPPLRDVVARTPIVLGAPHKTRSRPSVQMRLNREANAVYVSSQERQREMQQSRKLSARRIGEPDSPVSSSLSLRGAASSPARHASHPSAEAPLQEPASCLRPSRAPREELSLRREPLPRASRQSHGAQPAHAESRASASVSARFPPPPPLLGGGAEASLRERRASLQAEDSSLRRGGREDAQSEPAESEKEGGSGEGGAEAEVRGRRDSRRGAPPRAGLDRRRVKRGEGEAHASLSPSGARSGPSAPRRATDEGLFSASSEDSALVAPVSLPRRASDQSRLARLSFSEQQGRRSGDGSAEKARGRRSSVELPRGHRDQGAGDGRRASGGEVREDKKKGVGGAAELAGAEDRAPSEAERNWKESGKGGLAERDTLRRLEGSGEPAVSPAPAEELPANDRADYGRRREDDADETQSLSSETSLEDFLARSDPYGDSPASEEKRGRRASAGAAPAPPSAAPPPASLGTDASQATATEEGDGTSFSSPPDLFADAAGGFGHDDFLDAEPLGDQDARESGDGEEPLGAAASALALLSDALDRPAADAGGIEGEDASTPAHARGAASSAAAAPLSALSAALVEASATPPPAARTTTALAVQTDGLPAPPPPVVGSVQRGIQTSPASSPEGRRRSSREARARKGGEKSRGLTRATMPPRLPVVTIGARLVEEPISVLARHEDGGGGDEGEEVEGADGVVFVEGGASAASAESDREAPSAPPGSPVRSARSAQKRRYPLRQRLPALKSWLGEYARYGYSEDGKWGLVGVSRCVNQDALRAVARDVTVDGVLGAVAGKREEKKRQELMRNGTLLELAVDERQKLLQLGQHVRVSDSEGDEAAAPGERRDRRRHEKAKRKRREGKRGGTGDTKRRRRRQTAAGERAEPRERRERLNEDAEAAWRSEQGAEGGGDDADWGVGETHAEEDEPQAPERRRRRGGLPQESDSDEGGERAEETAKKRQEKRSERRKSGGRGFSEDETELPKSEGERRRGKRVIHDDDQEDNAQPTDLTSTTYEEGEDGTRRLFTYKAVTLPPEWTWMNANPQGTLQTALISRCGASSHSLLLRLAPGTTKPPIDSGSFLHYGVVSAGRGLHVKVGEKEATLDAEGMFFVPQHTVWSLVNTSRGESVEVYLTFWQMP</sequence>
<feature type="compositionally biased region" description="Basic and acidic residues" evidence="1">
    <location>
        <begin position="1073"/>
        <end position="1085"/>
    </location>
</feature>
<evidence type="ECO:0000256" key="1">
    <source>
        <dbReference type="SAM" id="MobiDB-lite"/>
    </source>
</evidence>
<feature type="compositionally biased region" description="Low complexity" evidence="1">
    <location>
        <begin position="1232"/>
        <end position="1242"/>
    </location>
</feature>
<feature type="compositionally biased region" description="Basic residues" evidence="1">
    <location>
        <begin position="1518"/>
        <end position="1532"/>
    </location>
</feature>
<dbReference type="VEuPathDB" id="ToxoDB:BESB_047110"/>
<feature type="compositionally biased region" description="Pro residues" evidence="1">
    <location>
        <begin position="1129"/>
        <end position="1139"/>
    </location>
</feature>
<feature type="compositionally biased region" description="Low complexity" evidence="1">
    <location>
        <begin position="746"/>
        <end position="770"/>
    </location>
</feature>
<organism evidence="2 3">
    <name type="scientific">Besnoitia besnoiti</name>
    <name type="common">Apicomplexan protozoan</name>
    <dbReference type="NCBI Taxonomy" id="94643"/>
    <lineage>
        <taxon>Eukaryota</taxon>
        <taxon>Sar</taxon>
        <taxon>Alveolata</taxon>
        <taxon>Apicomplexa</taxon>
        <taxon>Conoidasida</taxon>
        <taxon>Coccidia</taxon>
        <taxon>Eucoccidiorida</taxon>
        <taxon>Eimeriorina</taxon>
        <taxon>Sarcocystidae</taxon>
        <taxon>Besnoitia</taxon>
    </lineage>
</organism>
<evidence type="ECO:0008006" key="4">
    <source>
        <dbReference type="Google" id="ProtNLM"/>
    </source>
</evidence>
<feature type="compositionally biased region" description="Basic and acidic residues" evidence="1">
    <location>
        <begin position="990"/>
        <end position="1015"/>
    </location>
</feature>
<reference evidence="2 3" key="1">
    <citation type="submission" date="2017-09" db="EMBL/GenBank/DDBJ databases">
        <title>Genome sequencing of Besnoitia besnoiti strain Bb-Ger1.</title>
        <authorList>
            <person name="Schares G."/>
            <person name="Venepally P."/>
            <person name="Lorenzi H.A."/>
        </authorList>
    </citation>
    <scope>NUCLEOTIDE SEQUENCE [LARGE SCALE GENOMIC DNA]</scope>
    <source>
        <strain evidence="2 3">Bb-Ger1</strain>
    </source>
</reference>
<feature type="compositionally biased region" description="Low complexity" evidence="1">
    <location>
        <begin position="226"/>
        <end position="246"/>
    </location>
</feature>
<feature type="compositionally biased region" description="Polar residues" evidence="1">
    <location>
        <begin position="1674"/>
        <end position="1685"/>
    </location>
</feature>
<dbReference type="InterPro" id="IPR011051">
    <property type="entry name" value="RmlC_Cupin_sf"/>
</dbReference>
<feature type="region of interest" description="Disordered" evidence="1">
    <location>
        <begin position="1255"/>
        <end position="1330"/>
    </location>
</feature>
<feature type="compositionally biased region" description="Basic and acidic residues" evidence="1">
    <location>
        <begin position="1026"/>
        <end position="1057"/>
    </location>
</feature>
<feature type="compositionally biased region" description="Basic and acidic residues" evidence="1">
    <location>
        <begin position="1301"/>
        <end position="1320"/>
    </location>
</feature>